<accession>A0ABV1D715</accession>
<evidence type="ECO:0000256" key="1">
    <source>
        <dbReference type="SAM" id="MobiDB-lite"/>
    </source>
</evidence>
<gene>
    <name evidence="3" type="ORF">WMQ36_14365</name>
</gene>
<keyword evidence="3" id="KW-0969">Cilium</keyword>
<name>A0ABV1D715_9FIRM</name>
<evidence type="ECO:0000313" key="4">
    <source>
        <dbReference type="Proteomes" id="UP001454086"/>
    </source>
</evidence>
<sequence>MNTGTFTQIGADSSYKTAQAYGSLPGTGRQAATADFADVFARSLQDGSRTADARASAGKQDHGSGVKARHTEKQDTGRPDGSRMTAGQDGKPAAGANRNLEDGNSTAADPADKTAAADSGIEGDAQIRPDDGLNLEAAMSMQAMMAFLQYGDPDTQDVGIQTAGQQDGQVSVQAGPVVQTVHQEQDISSVLTAMTGLEGQGMVSGQDMIRPAAYDAKENALQQTAGQEQTGPDRTGMFSDAMKAADAAGMAARGEVSVKGNAQPQESGEDSLSNMQGRQELLKAMGREQEVSAAVDEESGTANQVLEELKRNAEARGLDLSDRMSHNRMNPGFGINSVKEGQEQQVPVLEQLKTGLEQGIKTGMKELTVHLKPEGLGDIVIHIAGTDGKMSVRIGVTNPETEKLVTSQMESLKDMLRPLNTEVAEVYRDSQGTMDFAGYDQQMQDHRGQQAQPHYRYYGGDDNAGSDEDILMEAQRMMAESRMSRLYAYV</sequence>
<evidence type="ECO:0000259" key="2">
    <source>
        <dbReference type="Pfam" id="PF02120"/>
    </source>
</evidence>
<feature type="compositionally biased region" description="Basic and acidic residues" evidence="1">
    <location>
        <begin position="59"/>
        <end position="81"/>
    </location>
</feature>
<protein>
    <submittedName>
        <fullName evidence="3">Flagellar hook-length control protein FliK</fullName>
    </submittedName>
</protein>
<feature type="domain" description="Flagellar hook-length control protein-like C-terminal" evidence="2">
    <location>
        <begin position="359"/>
        <end position="426"/>
    </location>
</feature>
<feature type="region of interest" description="Disordered" evidence="1">
    <location>
        <begin position="248"/>
        <end position="273"/>
    </location>
</feature>
<dbReference type="Proteomes" id="UP001454086">
    <property type="component" value="Unassembled WGS sequence"/>
</dbReference>
<comment type="caution">
    <text evidence="3">The sequence shown here is derived from an EMBL/GenBank/DDBJ whole genome shotgun (WGS) entry which is preliminary data.</text>
</comment>
<dbReference type="EMBL" id="JBBMFM010000052">
    <property type="protein sequence ID" value="MEQ2426156.1"/>
    <property type="molecule type" value="Genomic_DNA"/>
</dbReference>
<feature type="compositionally biased region" description="Polar residues" evidence="1">
    <location>
        <begin position="260"/>
        <end position="273"/>
    </location>
</feature>
<dbReference type="InterPro" id="IPR038610">
    <property type="entry name" value="FliK-like_C_sf"/>
</dbReference>
<keyword evidence="4" id="KW-1185">Reference proteome</keyword>
<dbReference type="Pfam" id="PF02120">
    <property type="entry name" value="Flg_hook"/>
    <property type="match status" value="1"/>
</dbReference>
<proteinExistence type="predicted"/>
<dbReference type="Gene3D" id="3.30.750.140">
    <property type="match status" value="1"/>
</dbReference>
<reference evidence="3 4" key="1">
    <citation type="submission" date="2024-03" db="EMBL/GenBank/DDBJ databases">
        <title>Human intestinal bacterial collection.</title>
        <authorList>
            <person name="Pauvert C."/>
            <person name="Hitch T.C.A."/>
            <person name="Clavel T."/>
        </authorList>
    </citation>
    <scope>NUCLEOTIDE SEQUENCE [LARGE SCALE GENOMIC DNA]</scope>
    <source>
        <strain evidence="3 4">CLA-SR-H021</strain>
    </source>
</reference>
<evidence type="ECO:0000313" key="3">
    <source>
        <dbReference type="EMBL" id="MEQ2426156.1"/>
    </source>
</evidence>
<keyword evidence="3" id="KW-0282">Flagellum</keyword>
<feature type="compositionally biased region" description="Low complexity" evidence="1">
    <location>
        <begin position="106"/>
        <end position="118"/>
    </location>
</feature>
<organism evidence="3 4">
    <name type="scientific">Enterocloster hominis</name>
    <name type="common">ex Hitch et al. 2024</name>
    <dbReference type="NCBI Taxonomy" id="1917870"/>
    <lineage>
        <taxon>Bacteria</taxon>
        <taxon>Bacillati</taxon>
        <taxon>Bacillota</taxon>
        <taxon>Clostridia</taxon>
        <taxon>Lachnospirales</taxon>
        <taxon>Lachnospiraceae</taxon>
        <taxon>Enterocloster</taxon>
    </lineage>
</organism>
<dbReference type="RefSeq" id="WP_008720568.1">
    <property type="nucleotide sequence ID" value="NZ_JBBMFM010000052.1"/>
</dbReference>
<dbReference type="InterPro" id="IPR021136">
    <property type="entry name" value="Flagellar_hook_control-like_C"/>
</dbReference>
<keyword evidence="3" id="KW-0966">Cell projection</keyword>
<dbReference type="CDD" id="cd17470">
    <property type="entry name" value="T3SS_Flik_C"/>
    <property type="match status" value="1"/>
</dbReference>
<feature type="region of interest" description="Disordered" evidence="1">
    <location>
        <begin position="45"/>
        <end position="128"/>
    </location>
</feature>